<gene>
    <name evidence="1" type="ORF">TQ35_0006745</name>
</gene>
<sequence>MIELEMKASSAVAALIVVVLLGAAYYLYEQGYFYTVTVIGINVEYTNNFLIKHVSFKAINTQISTHGGGTFQITLTFTDNGFLPVKLTSANVSAPFRLLYTSPPLPISLSPGNNVSITFSIKAPMESYTGTLTIYVNGTV</sequence>
<dbReference type="Proteomes" id="UP000053480">
    <property type="component" value="Unassembled WGS sequence"/>
</dbReference>
<dbReference type="EMBL" id="JZWS03000008">
    <property type="protein sequence ID" value="MEW9491880.1"/>
    <property type="molecule type" value="Genomic_DNA"/>
</dbReference>
<proteinExistence type="predicted"/>
<accession>A0ACC6TPR9</accession>
<evidence type="ECO:0000313" key="2">
    <source>
        <dbReference type="Proteomes" id="UP000053480"/>
    </source>
</evidence>
<organism evidence="1 2">
    <name type="scientific">Candidatus Aramenus sulfurataquae</name>
    <dbReference type="NCBI Taxonomy" id="1326980"/>
    <lineage>
        <taxon>Archaea</taxon>
        <taxon>Thermoproteota</taxon>
        <taxon>Thermoprotei</taxon>
        <taxon>Sulfolobales</taxon>
        <taxon>Sulfolobaceae</taxon>
        <taxon>Candidatus Aramenus</taxon>
    </lineage>
</organism>
<comment type="caution">
    <text evidence="1">The sequence shown here is derived from an EMBL/GenBank/DDBJ whole genome shotgun (WGS) entry which is preliminary data.</text>
</comment>
<reference evidence="1" key="1">
    <citation type="submission" date="2024-07" db="EMBL/GenBank/DDBJ databases">
        <title>Metagenome and Metagenome-Assembled Genomes of Archaea from a hot spring from the geothermal field of Los Azufres, Mexico.</title>
        <authorList>
            <person name="Marin-Paredes R."/>
            <person name="Martinez-Romero E."/>
            <person name="Servin-Garciduenas L.E."/>
        </authorList>
    </citation>
    <scope>NUCLEOTIDE SEQUENCE</scope>
    <source>
        <strain evidence="1">AZ1-454</strain>
    </source>
</reference>
<name>A0ACC6TPR9_9CREN</name>
<protein>
    <submittedName>
        <fullName evidence="1">Uncharacterized protein</fullName>
    </submittedName>
</protein>
<evidence type="ECO:0000313" key="1">
    <source>
        <dbReference type="EMBL" id="MEW9491880.1"/>
    </source>
</evidence>